<evidence type="ECO:0000313" key="3">
    <source>
        <dbReference type="Proteomes" id="UP001164305"/>
    </source>
</evidence>
<keyword evidence="2" id="KW-0614">Plasmid</keyword>
<dbReference type="RefSeq" id="WP_263595493.1">
    <property type="nucleotide sequence ID" value="NZ_CP107021.1"/>
</dbReference>
<protein>
    <submittedName>
        <fullName evidence="2">ATP-binding protein</fullName>
    </submittedName>
</protein>
<gene>
    <name evidence="2" type="ORF">BRM3_14980</name>
</gene>
<feature type="region of interest" description="Disordered" evidence="1">
    <location>
        <begin position="314"/>
        <end position="341"/>
    </location>
</feature>
<keyword evidence="2" id="KW-0067">ATP-binding</keyword>
<dbReference type="Proteomes" id="UP001164305">
    <property type="component" value="Plasmid unnamed"/>
</dbReference>
<name>A0ABY6G6R7_9MICO</name>
<evidence type="ECO:0000313" key="2">
    <source>
        <dbReference type="EMBL" id="UYG18304.1"/>
    </source>
</evidence>
<dbReference type="Pfam" id="PF12846">
    <property type="entry name" value="AAA_10"/>
    <property type="match status" value="1"/>
</dbReference>
<reference evidence="2" key="1">
    <citation type="submission" date="2022-10" db="EMBL/GenBank/DDBJ databases">
        <title>Whole-Genome Sequencing of Brachybacterium huguangmaarense BRM-3, Isolated from Betula schmidtii.</title>
        <authorList>
            <person name="Haam D."/>
        </authorList>
    </citation>
    <scope>NUCLEOTIDE SEQUENCE</scope>
    <source>
        <strain evidence="2">BRM-3</strain>
        <plasmid evidence="2">unnamed</plasmid>
    </source>
</reference>
<proteinExistence type="predicted"/>
<sequence>MKAADRLLSFLGVDRERRTPPPRYRAIADGLLVTSTHTETVLEIDTATTDMLSAEDVLEHIESVARTAGAALQGAQCHLRVLWGRITGDSYIDEMMEDGPYHVGDWQRWVTDRADSIDALAMPSRYVLLHITQAARRDEAVQAVKDTATDAFGLTTYGLTERELAYRLGEAQRMARRLATDKFAARLAPAELIAWEVGRESKREIAGSPDRSGVIAGAPLAALTTGRVVPMTDHLRFYGADGTITAYGKVLPVLEFPEELPVPGAEWLRAVSSVKVLEEVDEADDGEPIFDEVDAGIEASVRFTIMPTRAARHDVSEARKSAKEQRISASKSAAGDPGEDILDAEASMSGLESSLKRSQGVRLVRMHPRFVVSAGSPEELNAKVDSLLTFYDEMGITVGDGADDQKDLWLESLPGDHVRVNDLVHITDAELLFGSLFWGGSAVGPDEGPIQHWLTGSTPGFTRFDVTRSSRERDATTVALFGLSGRGKSLAGLLMMLDQTFMGAYGTILDFKGDMTGVVNVCEEYGLPHSRTVIDENASGSLDLFGALADRDSAKEAVARQLQLLAPPNYGDIAEDATLAATTAVADTMETPSTWAAIQWLLDQDNHHDERWMRLGRALSNLAGTTLGRPVAGPRDSALGLPTDPGLWLVQMPGLTLPGMEKGQRDWDQTERLSMALMRSVITTTVAITGAQAMRSMPKTIMIPEVHNLLRVSDGASFLDTTARIGSANRTHLILDSQDVVGVASHEGLVEQLNTVYVFHLQSRAQQHAAAEVLQLPETAATYGAIGALARSSRKGVIRKGHCIMRDNTGQAAQVQWQPPTAHVLDLLDTTAPENRTGTEQPDPDEPAQDTPDTTEEAA</sequence>
<geneLocation type="plasmid" evidence="2 3">
    <name>unnamed</name>
</geneLocation>
<keyword evidence="2" id="KW-0547">Nucleotide-binding</keyword>
<dbReference type="GO" id="GO:0005524">
    <property type="term" value="F:ATP binding"/>
    <property type="evidence" value="ECO:0007669"/>
    <property type="project" value="UniProtKB-KW"/>
</dbReference>
<accession>A0ABY6G6R7</accession>
<dbReference type="InterPro" id="IPR027417">
    <property type="entry name" value="P-loop_NTPase"/>
</dbReference>
<evidence type="ECO:0000256" key="1">
    <source>
        <dbReference type="SAM" id="MobiDB-lite"/>
    </source>
</evidence>
<organism evidence="2 3">
    <name type="scientific">Brachybacterium huguangmaarense</name>
    <dbReference type="NCBI Taxonomy" id="1652028"/>
    <lineage>
        <taxon>Bacteria</taxon>
        <taxon>Bacillati</taxon>
        <taxon>Actinomycetota</taxon>
        <taxon>Actinomycetes</taxon>
        <taxon>Micrococcales</taxon>
        <taxon>Dermabacteraceae</taxon>
        <taxon>Brachybacterium</taxon>
    </lineage>
</organism>
<keyword evidence="3" id="KW-1185">Reference proteome</keyword>
<feature type="compositionally biased region" description="Acidic residues" evidence="1">
    <location>
        <begin position="842"/>
        <end position="859"/>
    </location>
</feature>
<dbReference type="Gene3D" id="3.40.50.300">
    <property type="entry name" value="P-loop containing nucleotide triphosphate hydrolases"/>
    <property type="match status" value="1"/>
</dbReference>
<feature type="region of interest" description="Disordered" evidence="1">
    <location>
        <begin position="829"/>
        <end position="859"/>
    </location>
</feature>
<feature type="compositionally biased region" description="Basic and acidic residues" evidence="1">
    <location>
        <begin position="314"/>
        <end position="326"/>
    </location>
</feature>
<dbReference type="EMBL" id="CP107021">
    <property type="protein sequence ID" value="UYG18304.1"/>
    <property type="molecule type" value="Genomic_DNA"/>
</dbReference>
<dbReference type="SUPFAM" id="SSF52540">
    <property type="entry name" value="P-loop containing nucleoside triphosphate hydrolases"/>
    <property type="match status" value="1"/>
</dbReference>